<keyword evidence="2" id="KW-1185">Reference proteome</keyword>
<dbReference type="RefSeq" id="WP_200390662.1">
    <property type="nucleotide sequence ID" value="NZ_JAENIO010000006.1"/>
</dbReference>
<dbReference type="AlphaFoldDB" id="A0A934RLW1"/>
<name>A0A934RLW1_9BACT</name>
<sequence length="465" mass="50305">MRTNVRCLAYLALAGLSSGEVLQRGEWFVNEDPGEGLGEEIELSPESEEIATSITLSPSFLAGLSDGTHLFGVRFQDEEGDWGQTSYRMFRTPAPGASLQGGEWFVNEDPGRGAGTSLTASSEGQAVTLTPALLENLNDGVHLFGVRFQDEDGDWGHPTFHSFRTPAPSSILSEGEWFLDHDPGLGEGREIALEEGVSRHESTLAITGEDWEALAPGVHVFALRYRDSVGQWSQVSSHLFGKIASAVNLARLEWRLFRGGELLSNGEVSSQGNPTELSTLVRLLPDSLQPADDLLLEIRAVGDNGAVGQRAYLEIEVLAYEEVFAHRYFTVEEQGNPDLSGPGADPDQDGRSNLYEMALGTDPRVADVSKGQLQLQGGQGAGLSLQFSTPTALTVDLQANELRLPGTGVRYRLFVSDNLENWELLPLSAEVVSQLEGEEGATAVPLVPKSEGPAFLRLEVVEETE</sequence>
<evidence type="ECO:0000313" key="2">
    <source>
        <dbReference type="Proteomes" id="UP000604083"/>
    </source>
</evidence>
<organism evidence="1 2">
    <name type="scientific">Roseibacillus ishigakijimensis</name>
    <dbReference type="NCBI Taxonomy" id="454146"/>
    <lineage>
        <taxon>Bacteria</taxon>
        <taxon>Pseudomonadati</taxon>
        <taxon>Verrucomicrobiota</taxon>
        <taxon>Verrucomicrobiia</taxon>
        <taxon>Verrucomicrobiales</taxon>
        <taxon>Verrucomicrobiaceae</taxon>
        <taxon>Roseibacillus</taxon>
    </lineage>
</organism>
<comment type="caution">
    <text evidence="1">The sequence shown here is derived from an EMBL/GenBank/DDBJ whole genome shotgun (WGS) entry which is preliminary data.</text>
</comment>
<accession>A0A934RLW1</accession>
<evidence type="ECO:0000313" key="1">
    <source>
        <dbReference type="EMBL" id="MBK1833228.1"/>
    </source>
</evidence>
<dbReference type="EMBL" id="JAENIO010000006">
    <property type="protein sequence ID" value="MBK1833228.1"/>
    <property type="molecule type" value="Genomic_DNA"/>
</dbReference>
<proteinExistence type="predicted"/>
<gene>
    <name evidence="1" type="ORF">JIN78_04075</name>
</gene>
<dbReference type="Proteomes" id="UP000604083">
    <property type="component" value="Unassembled WGS sequence"/>
</dbReference>
<protein>
    <submittedName>
        <fullName evidence="1">Uncharacterized protein</fullName>
    </submittedName>
</protein>
<reference evidence="1" key="1">
    <citation type="submission" date="2021-01" db="EMBL/GenBank/DDBJ databases">
        <title>Modified the classification status of verrucomicrobia.</title>
        <authorList>
            <person name="Feng X."/>
        </authorList>
    </citation>
    <scope>NUCLEOTIDE SEQUENCE</scope>
    <source>
        <strain evidence="1">KCTC 12986</strain>
    </source>
</reference>